<dbReference type="EMBL" id="CP018632">
    <property type="protein sequence ID" value="ASJ75120.1"/>
    <property type="molecule type" value="Genomic_DNA"/>
</dbReference>
<dbReference type="RefSeq" id="WP_088920071.1">
    <property type="nucleotide sequence ID" value="NZ_CP018632.1"/>
</dbReference>
<evidence type="ECO:0000256" key="1">
    <source>
        <dbReference type="SAM" id="MobiDB-lite"/>
    </source>
</evidence>
<dbReference type="PANTHER" id="PTHR38431">
    <property type="entry name" value="BLL2305 PROTEIN"/>
    <property type="match status" value="1"/>
</dbReference>
<gene>
    <name evidence="4" type="ORF">IMCC3135_25285</name>
</gene>
<dbReference type="Pfam" id="PF12727">
    <property type="entry name" value="PBP_like"/>
    <property type="match status" value="1"/>
</dbReference>
<dbReference type="Pfam" id="PF12728">
    <property type="entry name" value="HTH_17"/>
    <property type="match status" value="1"/>
</dbReference>
<name>A0A2Z2P1J0_9GAMM</name>
<dbReference type="PANTHER" id="PTHR38431:SF1">
    <property type="entry name" value="BLL2305 PROTEIN"/>
    <property type="match status" value="1"/>
</dbReference>
<feature type="region of interest" description="Disordered" evidence="1">
    <location>
        <begin position="1"/>
        <end position="21"/>
    </location>
</feature>
<keyword evidence="5" id="KW-1185">Reference proteome</keyword>
<evidence type="ECO:0000313" key="5">
    <source>
        <dbReference type="Proteomes" id="UP000250079"/>
    </source>
</evidence>
<evidence type="ECO:0000259" key="2">
    <source>
        <dbReference type="Pfam" id="PF12727"/>
    </source>
</evidence>
<evidence type="ECO:0008006" key="6">
    <source>
        <dbReference type="Google" id="ProtNLM"/>
    </source>
</evidence>
<organism evidence="4 5">
    <name type="scientific">Granulosicoccus antarcticus IMCC3135</name>
    <dbReference type="NCBI Taxonomy" id="1192854"/>
    <lineage>
        <taxon>Bacteria</taxon>
        <taxon>Pseudomonadati</taxon>
        <taxon>Pseudomonadota</taxon>
        <taxon>Gammaproteobacteria</taxon>
        <taxon>Chromatiales</taxon>
        <taxon>Granulosicoccaceae</taxon>
        <taxon>Granulosicoccus</taxon>
    </lineage>
</organism>
<dbReference type="AlphaFoldDB" id="A0A2Z2P1J0"/>
<evidence type="ECO:0000313" key="4">
    <source>
        <dbReference type="EMBL" id="ASJ75120.1"/>
    </source>
</evidence>
<dbReference type="KEGG" id="gai:IMCC3135_25285"/>
<dbReference type="InterPro" id="IPR041657">
    <property type="entry name" value="HTH_17"/>
</dbReference>
<dbReference type="InterPro" id="IPR024370">
    <property type="entry name" value="PBP_domain"/>
</dbReference>
<accession>A0A2Z2P1J0</accession>
<feature type="domain" description="Helix-turn-helix" evidence="3">
    <location>
        <begin position="25"/>
        <end position="74"/>
    </location>
</feature>
<protein>
    <recommendedName>
        <fullName evidence="6">PBP domain-containing protein</fullName>
    </recommendedName>
</protein>
<dbReference type="OrthoDB" id="9805928at2"/>
<sequence length="322" mass="35866">MSFPADKVLTNGSDEPRPDPNASAFLTVPQLAELLHVNEKKIYQLAGVGEIPGTKVTGKWIFPRRLIEDWLLENSHGGVMHDRLLINGSDDQLVYGLCNRAALDWQQSALVSYSPTGTRHGLRMLDTGRADACFINWGASEASARRHMGLLRRYRNHQSWVIVRCLQRVQGLIITPSLEQRLDMSASDTLSKLILDPQLRWAVRQDDSGSKRLLEDWCAMEGKCITTLRLCTPCDSERSAAAALNRGDADICCGVKSTALDFGLSFQPIADISLDLVMSRKTYFRTLMQDFITRMQDTEAHTIASKLGGYTILPSAQLITID</sequence>
<reference evidence="4 5" key="1">
    <citation type="submission" date="2016-12" db="EMBL/GenBank/DDBJ databases">
        <authorList>
            <person name="Song W.-J."/>
            <person name="Kurnit D.M."/>
        </authorList>
    </citation>
    <scope>NUCLEOTIDE SEQUENCE [LARGE SCALE GENOMIC DNA]</scope>
    <source>
        <strain evidence="4 5">IMCC3135</strain>
    </source>
</reference>
<feature type="domain" description="PBP" evidence="2">
    <location>
        <begin position="105"/>
        <end position="295"/>
    </location>
</feature>
<evidence type="ECO:0000259" key="3">
    <source>
        <dbReference type="Pfam" id="PF12728"/>
    </source>
</evidence>
<dbReference type="Proteomes" id="UP000250079">
    <property type="component" value="Chromosome"/>
</dbReference>
<proteinExistence type="predicted"/>